<evidence type="ECO:0000313" key="3">
    <source>
        <dbReference type="EMBL" id="OMJ20844.1"/>
    </source>
</evidence>
<feature type="compositionally biased region" description="Basic and acidic residues" evidence="1">
    <location>
        <begin position="265"/>
        <end position="274"/>
    </location>
</feature>
<evidence type="ECO:0000313" key="2">
    <source>
        <dbReference type="EMBL" id="OMJ20010.1"/>
    </source>
</evidence>
<organism evidence="2 4">
    <name type="scientific">Smittium culicis</name>
    <dbReference type="NCBI Taxonomy" id="133412"/>
    <lineage>
        <taxon>Eukaryota</taxon>
        <taxon>Fungi</taxon>
        <taxon>Fungi incertae sedis</taxon>
        <taxon>Zoopagomycota</taxon>
        <taxon>Kickxellomycotina</taxon>
        <taxon>Harpellomycetes</taxon>
        <taxon>Harpellales</taxon>
        <taxon>Legeriomycetaceae</taxon>
        <taxon>Smittium</taxon>
    </lineage>
</organism>
<sequence>MDQNYMKIIQDLTEKVNDLSAIVRQGFPQRQTLDAQAPECDDIHRRTVVPAVEIESFPELLEPIPDLKKDFFSIPLAEKARKDIIYGCPKFTGMNYQPPPLNDAAPTSFKRTDAIYGYYVQDSTEESLSSAPAARVRLPRCNGANLASCSSPTPTENLQQSRRSVPGKEEPKISSKGQEFGRSVEKTTSSPVGGRLAMFRAAWAKLTDDQWVMNIVEKGLIEILHTRGHARGLTADAPSPSLQEEDDPGGERGHHKGSISSLVKESYRGDEGENPRVLQQPICHSKEKWGLRPALSIVKGQGPTPRSQQVVEHRKDHCEGIGEFYRESTGNISGPVAWKINATKTLRTEKHRTLVAEILNSCNYAHGTSDSEFEILEGVTDNMEWPVIHTRDTRTGNLYRFQRQSMECSCGFKVLLRNMEYTGGIDAYQCQRAPKDFICTASERSYRQINPNIFGQYNNTGIREEIWQYYFDQIIRNRRANIDTLPQNQHSPPSNVRTFSIEPCRRTEQVNSTNGMVSVGPNIRHTELTIRSSRRGPIRFQIEQEAENLLQLVPRHQCYGSEFTGVQLEELEEPICVTPWNFISQVIQKVRRNKLTITLITPLRKYAIWFPDLVNPSISQPLLLQATVVVPEPKSGKSPLSENKHWNLMAWRIGGVPSKRNVCQILPLTFFFPTNDVENVSTGTIMYNSGF</sequence>
<feature type="compositionally biased region" description="Polar residues" evidence="1">
    <location>
        <begin position="146"/>
        <end position="163"/>
    </location>
</feature>
<dbReference type="EMBL" id="LSSN01001146">
    <property type="protein sequence ID" value="OMJ20844.1"/>
    <property type="molecule type" value="Genomic_DNA"/>
</dbReference>
<dbReference type="EMBL" id="LSSN01001346">
    <property type="protein sequence ID" value="OMJ20010.1"/>
    <property type="molecule type" value="Genomic_DNA"/>
</dbReference>
<proteinExistence type="predicted"/>
<protein>
    <submittedName>
        <fullName evidence="2">Uncharacterized protein</fullName>
    </submittedName>
</protein>
<dbReference type="Proteomes" id="UP000187283">
    <property type="component" value="Unassembled WGS sequence"/>
</dbReference>
<dbReference type="STRING" id="133412.A0A1R1XZC9"/>
<keyword evidence="4" id="KW-1185">Reference proteome</keyword>
<evidence type="ECO:0000313" key="4">
    <source>
        <dbReference type="Proteomes" id="UP000187283"/>
    </source>
</evidence>
<dbReference type="OrthoDB" id="2286148at2759"/>
<evidence type="ECO:0000256" key="1">
    <source>
        <dbReference type="SAM" id="MobiDB-lite"/>
    </source>
</evidence>
<comment type="caution">
    <text evidence="2">The sequence shown here is derived from an EMBL/GenBank/DDBJ whole genome shotgun (WGS) entry which is preliminary data.</text>
</comment>
<gene>
    <name evidence="3" type="ORF">AYI70_g3847</name>
    <name evidence="2" type="ORF">AYI70_g4363</name>
</gene>
<reference evidence="2 4" key="1">
    <citation type="submission" date="2017-01" db="EMBL/GenBank/DDBJ databases">
        <authorList>
            <person name="Mah S.A."/>
            <person name="Swanson W.J."/>
            <person name="Moy G.W."/>
            <person name="Vacquier V.D."/>
        </authorList>
    </citation>
    <scope>NUCLEOTIDE SEQUENCE [LARGE SCALE GENOMIC DNA]</scope>
    <source>
        <strain evidence="2 4">GSMNP</strain>
    </source>
</reference>
<name>A0A1R1XZC9_9FUNG</name>
<feature type="region of interest" description="Disordered" evidence="1">
    <location>
        <begin position="232"/>
        <end position="278"/>
    </location>
</feature>
<accession>A0A1R1XZC9</accession>
<feature type="region of interest" description="Disordered" evidence="1">
    <location>
        <begin position="146"/>
        <end position="190"/>
    </location>
</feature>
<dbReference type="AlphaFoldDB" id="A0A1R1XZC9"/>